<evidence type="ECO:0000313" key="4">
    <source>
        <dbReference type="Proteomes" id="UP000641454"/>
    </source>
</evidence>
<dbReference type="PANTHER" id="PTHR10357">
    <property type="entry name" value="ALPHA-AMYLASE FAMILY MEMBER"/>
    <property type="match status" value="1"/>
</dbReference>
<dbReference type="Gene3D" id="3.20.20.80">
    <property type="entry name" value="Glycosidases"/>
    <property type="match status" value="1"/>
</dbReference>
<feature type="signal peptide" evidence="1">
    <location>
        <begin position="1"/>
        <end position="20"/>
    </location>
</feature>
<organism evidence="3 4">
    <name type="scientific">Flavobacterium muglaense</name>
    <dbReference type="NCBI Taxonomy" id="2764716"/>
    <lineage>
        <taxon>Bacteria</taxon>
        <taxon>Pseudomonadati</taxon>
        <taxon>Bacteroidota</taxon>
        <taxon>Flavobacteriia</taxon>
        <taxon>Flavobacteriales</taxon>
        <taxon>Flavobacteriaceae</taxon>
        <taxon>Flavobacterium</taxon>
    </lineage>
</organism>
<keyword evidence="1" id="KW-0732">Signal</keyword>
<name>A0A923MXP5_9FLAO</name>
<protein>
    <submittedName>
        <fullName evidence="3">Alpha-amylase</fullName>
    </submittedName>
</protein>
<dbReference type="RefSeq" id="WP_187017119.1">
    <property type="nucleotide sequence ID" value="NZ_JACRUK010000004.1"/>
</dbReference>
<keyword evidence="4" id="KW-1185">Reference proteome</keyword>
<gene>
    <name evidence="3" type="ORF">H8R25_03115</name>
</gene>
<dbReference type="GO" id="GO:0005975">
    <property type="term" value="P:carbohydrate metabolic process"/>
    <property type="evidence" value="ECO:0007669"/>
    <property type="project" value="InterPro"/>
</dbReference>
<accession>A0A923MXP5</accession>
<dbReference type="SUPFAM" id="SSF51445">
    <property type="entry name" value="(Trans)glycosidases"/>
    <property type="match status" value="1"/>
</dbReference>
<dbReference type="InterPro" id="IPR017853">
    <property type="entry name" value="GH"/>
</dbReference>
<comment type="caution">
    <text evidence="3">The sequence shown here is derived from an EMBL/GenBank/DDBJ whole genome shotgun (WGS) entry which is preliminary data.</text>
</comment>
<feature type="chain" id="PRO_5037618000" evidence="1">
    <location>
        <begin position="21"/>
        <end position="560"/>
    </location>
</feature>
<proteinExistence type="predicted"/>
<dbReference type="AlphaFoldDB" id="A0A923MXP5"/>
<dbReference type="PROSITE" id="PS51257">
    <property type="entry name" value="PROKAR_LIPOPROTEIN"/>
    <property type="match status" value="1"/>
</dbReference>
<dbReference type="Proteomes" id="UP000641454">
    <property type="component" value="Unassembled WGS sequence"/>
</dbReference>
<evidence type="ECO:0000313" key="3">
    <source>
        <dbReference type="EMBL" id="MBC5843427.1"/>
    </source>
</evidence>
<dbReference type="Pfam" id="PF00128">
    <property type="entry name" value="Alpha-amylase"/>
    <property type="match status" value="1"/>
</dbReference>
<feature type="domain" description="Glycosyl hydrolase family 13 catalytic" evidence="2">
    <location>
        <begin position="45"/>
        <end position="465"/>
    </location>
</feature>
<dbReference type="SMART" id="SM00642">
    <property type="entry name" value="Aamy"/>
    <property type="match status" value="1"/>
</dbReference>
<dbReference type="PANTHER" id="PTHR10357:SF209">
    <property type="entry name" value="PERIPLASMIC ALPHA-AMYLASE"/>
    <property type="match status" value="1"/>
</dbReference>
<evidence type="ECO:0000259" key="2">
    <source>
        <dbReference type="SMART" id="SM00642"/>
    </source>
</evidence>
<evidence type="ECO:0000256" key="1">
    <source>
        <dbReference type="SAM" id="SignalP"/>
    </source>
</evidence>
<dbReference type="InterPro" id="IPR006047">
    <property type="entry name" value="GH13_cat_dom"/>
</dbReference>
<sequence length="560" mass="63178">MKKITSIIVLLAISFFTSCSGTKTTITAPRATETPFIWEAASVYFLMTDRFNNGDKTNDLNFDRTKTAGKLRGFEGGDIKGITAKIDEGYFDKLGINAIWLTPIVEQIHDAVDEGTGLSYGFHGYWARDWTALDPNFGTKADLVTLVQKAHAHGIRIVLDGVINHTGPVTTIDSVWPNDWVRTGPQCDYKSFQTTTACTLVKNLPDIKTDSNQEVQLPPFLIEKWKTEGRYEKEIASLDAFFKRTGYPRTPKNYIIKWLTDYIENYGIDGYRADTVKHTEENVWADFKTQCDYAFANWKKNNPTQVLDNNPFYTIAEVYNYNISAGKSFDFGDKKVNYYDNGFNNMINFEFKWDAKKDYEFIFSKYATILNGELKGSSVLNYLSSHDDGNPFDAARTKNKETATKLLLSPGLAQVYYGDESARSLIIEGTEGDATLRSLMNWDAIKSNPDTQKSLLHWQKLGQFRKNHPAIGAGIHQEISAQPYTFSRTFSKDNYTDQVVVGLDLPIGKKELSVGTIFENGTLLKDAYSGKVTIVTNGKISIDTNFDIVLLEKNKPNMKQ</sequence>
<reference evidence="3 4" key="1">
    <citation type="submission" date="2020-08" db="EMBL/GenBank/DDBJ databases">
        <title>Description of novel Flavobacterium F-392 isolate.</title>
        <authorList>
            <person name="Saticioglu I.B."/>
            <person name="Duman M."/>
            <person name="Altun S."/>
        </authorList>
    </citation>
    <scope>NUCLEOTIDE SEQUENCE [LARGE SCALE GENOMIC DNA]</scope>
    <source>
        <strain evidence="3 4">F-392</strain>
    </source>
</reference>
<dbReference type="EMBL" id="JACRUL010000004">
    <property type="protein sequence ID" value="MBC5843427.1"/>
    <property type="molecule type" value="Genomic_DNA"/>
</dbReference>